<feature type="compositionally biased region" description="Polar residues" evidence="1">
    <location>
        <begin position="1"/>
        <end position="27"/>
    </location>
</feature>
<reference evidence="2 3" key="1">
    <citation type="submission" date="2024-01" db="EMBL/GenBank/DDBJ databases">
        <title>The genomes of 5 underutilized Papilionoideae crops provide insights into root nodulation and disease resistanc.</title>
        <authorList>
            <person name="Jiang F."/>
        </authorList>
    </citation>
    <scope>NUCLEOTIDE SEQUENCE [LARGE SCALE GENOMIC DNA]</scope>
    <source>
        <strain evidence="2">JINMINGXINNONG_FW02</strain>
        <tissue evidence="2">Leaves</tissue>
    </source>
</reference>
<gene>
    <name evidence="2" type="ORF">VNO80_25730</name>
</gene>
<organism evidence="2 3">
    <name type="scientific">Phaseolus coccineus</name>
    <name type="common">Scarlet runner bean</name>
    <name type="synonym">Phaseolus multiflorus</name>
    <dbReference type="NCBI Taxonomy" id="3886"/>
    <lineage>
        <taxon>Eukaryota</taxon>
        <taxon>Viridiplantae</taxon>
        <taxon>Streptophyta</taxon>
        <taxon>Embryophyta</taxon>
        <taxon>Tracheophyta</taxon>
        <taxon>Spermatophyta</taxon>
        <taxon>Magnoliopsida</taxon>
        <taxon>eudicotyledons</taxon>
        <taxon>Gunneridae</taxon>
        <taxon>Pentapetalae</taxon>
        <taxon>rosids</taxon>
        <taxon>fabids</taxon>
        <taxon>Fabales</taxon>
        <taxon>Fabaceae</taxon>
        <taxon>Papilionoideae</taxon>
        <taxon>50 kb inversion clade</taxon>
        <taxon>NPAAA clade</taxon>
        <taxon>indigoferoid/millettioid clade</taxon>
        <taxon>Phaseoleae</taxon>
        <taxon>Phaseolus</taxon>
    </lineage>
</organism>
<accession>A0AAN9LYD3</accession>
<dbReference type="EMBL" id="JAYMYR010000009">
    <property type="protein sequence ID" value="KAK7342774.1"/>
    <property type="molecule type" value="Genomic_DNA"/>
</dbReference>
<name>A0AAN9LYD3_PHACN</name>
<keyword evidence="3" id="KW-1185">Reference proteome</keyword>
<sequence length="142" mass="15004">MNSKLSRPTLSSPLDLMSTTWPATSPSAPMALELTEGADNARRGGTNGRAGDVLEEGECEEHLAGEDWHVLSEDLVVGRLTAAEVVVDEGHGVDHLNDAEDEAHALTAGEEGVAHGNVDPQRVAKQNGVVERLVDASALWSM</sequence>
<dbReference type="AlphaFoldDB" id="A0AAN9LYD3"/>
<comment type="caution">
    <text evidence="2">The sequence shown here is derived from an EMBL/GenBank/DDBJ whole genome shotgun (WGS) entry which is preliminary data.</text>
</comment>
<dbReference type="Proteomes" id="UP001374584">
    <property type="component" value="Unassembled WGS sequence"/>
</dbReference>
<proteinExistence type="predicted"/>
<evidence type="ECO:0000313" key="3">
    <source>
        <dbReference type="Proteomes" id="UP001374584"/>
    </source>
</evidence>
<evidence type="ECO:0000256" key="1">
    <source>
        <dbReference type="SAM" id="MobiDB-lite"/>
    </source>
</evidence>
<protein>
    <submittedName>
        <fullName evidence="2">Uncharacterized protein</fullName>
    </submittedName>
</protein>
<evidence type="ECO:0000313" key="2">
    <source>
        <dbReference type="EMBL" id="KAK7342774.1"/>
    </source>
</evidence>
<feature type="region of interest" description="Disordered" evidence="1">
    <location>
        <begin position="1"/>
        <end position="28"/>
    </location>
</feature>